<dbReference type="EMBL" id="QFLI01000001">
    <property type="protein sequence ID" value="PXY02576.1"/>
    <property type="molecule type" value="Genomic_DNA"/>
</dbReference>
<feature type="transmembrane region" description="Helical" evidence="1">
    <location>
        <begin position="39"/>
        <end position="65"/>
    </location>
</feature>
<accession>A0A2V4A1Q8</accession>
<sequence length="73" mass="7968">MRGVGQINKGAYIALGLFLLVFGLIYIDGAFSFLDNKNIIYVSYLMFSSVICDLLASGLILVLAFKGGRVKMN</sequence>
<keyword evidence="3" id="KW-1185">Reference proteome</keyword>
<organism evidence="2 3">
    <name type="scientific">Marinifilum breve</name>
    <dbReference type="NCBI Taxonomy" id="2184082"/>
    <lineage>
        <taxon>Bacteria</taxon>
        <taxon>Pseudomonadati</taxon>
        <taxon>Bacteroidota</taxon>
        <taxon>Bacteroidia</taxon>
        <taxon>Marinilabiliales</taxon>
        <taxon>Marinifilaceae</taxon>
    </lineage>
</organism>
<keyword evidence="1" id="KW-1133">Transmembrane helix</keyword>
<gene>
    <name evidence="2" type="ORF">DF185_00335</name>
</gene>
<dbReference type="AlphaFoldDB" id="A0A2V4A1Q8"/>
<name>A0A2V4A1Q8_9BACT</name>
<evidence type="ECO:0000313" key="2">
    <source>
        <dbReference type="EMBL" id="PXY02576.1"/>
    </source>
</evidence>
<protein>
    <submittedName>
        <fullName evidence="2">Uncharacterized protein</fullName>
    </submittedName>
</protein>
<evidence type="ECO:0000313" key="3">
    <source>
        <dbReference type="Proteomes" id="UP000248079"/>
    </source>
</evidence>
<keyword evidence="1" id="KW-0472">Membrane</keyword>
<evidence type="ECO:0000256" key="1">
    <source>
        <dbReference type="SAM" id="Phobius"/>
    </source>
</evidence>
<proteinExistence type="predicted"/>
<dbReference type="RefSeq" id="WP_110358737.1">
    <property type="nucleotide sequence ID" value="NZ_QFLI01000001.1"/>
</dbReference>
<reference evidence="2 3" key="1">
    <citation type="submission" date="2018-05" db="EMBL/GenBank/DDBJ databases">
        <title>Marinifilum breve JC075T sp. nov., a marine bacterium isolated from Yongle Blue Hole in the South China Sea.</title>
        <authorList>
            <person name="Fu T."/>
        </authorList>
    </citation>
    <scope>NUCLEOTIDE SEQUENCE [LARGE SCALE GENOMIC DNA]</scope>
    <source>
        <strain evidence="2 3">JC075</strain>
    </source>
</reference>
<dbReference type="Proteomes" id="UP000248079">
    <property type="component" value="Unassembled WGS sequence"/>
</dbReference>
<feature type="transmembrane region" description="Helical" evidence="1">
    <location>
        <begin position="12"/>
        <end position="33"/>
    </location>
</feature>
<comment type="caution">
    <text evidence="2">The sequence shown here is derived from an EMBL/GenBank/DDBJ whole genome shotgun (WGS) entry which is preliminary data.</text>
</comment>
<dbReference type="OrthoDB" id="10008479at2"/>
<keyword evidence="1" id="KW-0812">Transmembrane</keyword>